<evidence type="ECO:0000313" key="2">
    <source>
        <dbReference type="EMBL" id="KAF5606290.1"/>
    </source>
</evidence>
<feature type="region of interest" description="Disordered" evidence="1">
    <location>
        <begin position="1"/>
        <end position="56"/>
    </location>
</feature>
<organism evidence="2 3">
    <name type="scientific">Gibberella subglutinans</name>
    <name type="common">Fusarium subglutinans</name>
    <dbReference type="NCBI Taxonomy" id="42677"/>
    <lineage>
        <taxon>Eukaryota</taxon>
        <taxon>Fungi</taxon>
        <taxon>Dikarya</taxon>
        <taxon>Ascomycota</taxon>
        <taxon>Pezizomycotina</taxon>
        <taxon>Sordariomycetes</taxon>
        <taxon>Hypocreomycetidae</taxon>
        <taxon>Hypocreales</taxon>
        <taxon>Nectriaceae</taxon>
        <taxon>Fusarium</taxon>
        <taxon>Fusarium fujikuroi species complex</taxon>
    </lineage>
</organism>
<dbReference type="AlphaFoldDB" id="A0A8H5V2E6"/>
<keyword evidence="3" id="KW-1185">Reference proteome</keyword>
<gene>
    <name evidence="2" type="ORF">FSUBG_6123</name>
</gene>
<evidence type="ECO:0000256" key="1">
    <source>
        <dbReference type="SAM" id="MobiDB-lite"/>
    </source>
</evidence>
<name>A0A8H5V2E6_GIBSU</name>
<dbReference type="GeneID" id="59319008"/>
<comment type="caution">
    <text evidence="2">The sequence shown here is derived from an EMBL/GenBank/DDBJ whole genome shotgun (WGS) entry which is preliminary data.</text>
</comment>
<dbReference type="OrthoDB" id="5098104at2759"/>
<dbReference type="Proteomes" id="UP000547976">
    <property type="component" value="Unassembled WGS sequence"/>
</dbReference>
<reference evidence="2 3" key="1">
    <citation type="submission" date="2020-05" db="EMBL/GenBank/DDBJ databases">
        <title>Identification and distribution of gene clusters putatively required for synthesis of sphingolipid metabolism inhibitors in phylogenetically diverse species of the filamentous fungus Fusarium.</title>
        <authorList>
            <person name="Kim H.-S."/>
            <person name="Busman M."/>
            <person name="Brown D.W."/>
            <person name="Divon H."/>
            <person name="Uhlig S."/>
            <person name="Proctor R.H."/>
        </authorList>
    </citation>
    <scope>NUCLEOTIDE SEQUENCE [LARGE SCALE GENOMIC DNA]</scope>
    <source>
        <strain evidence="2 3">NRRL 66333</strain>
    </source>
</reference>
<dbReference type="RefSeq" id="XP_036538323.1">
    <property type="nucleotide sequence ID" value="XM_036684290.1"/>
</dbReference>
<evidence type="ECO:0000313" key="3">
    <source>
        <dbReference type="Proteomes" id="UP000547976"/>
    </source>
</evidence>
<feature type="compositionally biased region" description="Basic and acidic residues" evidence="1">
    <location>
        <begin position="81"/>
        <end position="101"/>
    </location>
</feature>
<feature type="compositionally biased region" description="Low complexity" evidence="1">
    <location>
        <begin position="15"/>
        <end position="29"/>
    </location>
</feature>
<dbReference type="EMBL" id="JAAOAV010000062">
    <property type="protein sequence ID" value="KAF5606290.1"/>
    <property type="molecule type" value="Genomic_DNA"/>
</dbReference>
<sequence>MPPKRRGSGRKRQRSPTASPSPRPTRAARISNDDRVASPVLSADEPQDSPAGTGEECVYAQDDGLHRLLEKVKQEAVAQYKRIDAERTPDEEPTEDKVPGG</sequence>
<proteinExistence type="predicted"/>
<accession>A0A8H5V2E6</accession>
<feature type="region of interest" description="Disordered" evidence="1">
    <location>
        <begin position="80"/>
        <end position="101"/>
    </location>
</feature>
<feature type="compositionally biased region" description="Basic residues" evidence="1">
    <location>
        <begin position="1"/>
        <end position="14"/>
    </location>
</feature>
<protein>
    <submittedName>
        <fullName evidence="2">Uncharacterized protein</fullName>
    </submittedName>
</protein>